<sequence length="365" mass="41727">MKTILIAHNYSEISFSAMSYHLAQHLANLGNEVVFISHDPYFADKMSVIKKQGKITICSWPTKKRPTSLRDFFWYAKIHLHYKPDIIIGHFVGSNITVSVSKFLSLGKVKTYEYYHTLSAQLMADQKKTSIKQKVLFIRKKIFYKLLCDVIICPSELAKADLKSFYGLNKGFVLLNPMIDRFKNKIISTEESILISYLGRLDQSKGVLDLIEAYLRYKEKVKYSKIILNIAGTGSQEIKIKELVKSNMGVHYFGGLNYDQIDAYLINSHFAIIPSKFDNLPTVGLEAMMNQTPLLISNTTGLTHYLNDGVECFKFDATIDEMVSLFAKVEDNFNSYQQMSIAARSTFLNTFSMDMYCKNFAEIIL</sequence>
<name>A0A4R5CW45_9FLAO</name>
<dbReference type="PANTHER" id="PTHR45947">
    <property type="entry name" value="SULFOQUINOVOSYL TRANSFERASE SQD2"/>
    <property type="match status" value="1"/>
</dbReference>
<evidence type="ECO:0000259" key="1">
    <source>
        <dbReference type="Pfam" id="PF00534"/>
    </source>
</evidence>
<feature type="domain" description="Glycosyltransferase subfamily 4-like N-terminal" evidence="2">
    <location>
        <begin position="20"/>
        <end position="170"/>
    </location>
</feature>
<keyword evidence="4" id="KW-1185">Reference proteome</keyword>
<evidence type="ECO:0000313" key="4">
    <source>
        <dbReference type="Proteomes" id="UP000294644"/>
    </source>
</evidence>
<proteinExistence type="predicted"/>
<dbReference type="AlphaFoldDB" id="A0A4R5CW45"/>
<keyword evidence="3" id="KW-0808">Transferase</keyword>
<dbReference type="OrthoDB" id="823419at2"/>
<dbReference type="Proteomes" id="UP000294644">
    <property type="component" value="Unassembled WGS sequence"/>
</dbReference>
<dbReference type="InterPro" id="IPR050194">
    <property type="entry name" value="Glycosyltransferase_grp1"/>
</dbReference>
<dbReference type="InterPro" id="IPR028098">
    <property type="entry name" value="Glyco_trans_4-like_N"/>
</dbReference>
<evidence type="ECO:0000313" key="3">
    <source>
        <dbReference type="EMBL" id="TDE02033.1"/>
    </source>
</evidence>
<dbReference type="CDD" id="cd03801">
    <property type="entry name" value="GT4_PimA-like"/>
    <property type="match status" value="1"/>
</dbReference>
<dbReference type="Gene3D" id="3.40.50.2000">
    <property type="entry name" value="Glycogen Phosphorylase B"/>
    <property type="match status" value="2"/>
</dbReference>
<dbReference type="InterPro" id="IPR001296">
    <property type="entry name" value="Glyco_trans_1"/>
</dbReference>
<organism evidence="3 4">
    <name type="scientific">Flavobacterium sandaracinum</name>
    <dbReference type="NCBI Taxonomy" id="2541733"/>
    <lineage>
        <taxon>Bacteria</taxon>
        <taxon>Pseudomonadati</taxon>
        <taxon>Bacteroidota</taxon>
        <taxon>Flavobacteriia</taxon>
        <taxon>Flavobacteriales</taxon>
        <taxon>Flavobacteriaceae</taxon>
        <taxon>Flavobacterium</taxon>
    </lineage>
</organism>
<dbReference type="GO" id="GO:0016757">
    <property type="term" value="F:glycosyltransferase activity"/>
    <property type="evidence" value="ECO:0007669"/>
    <property type="project" value="InterPro"/>
</dbReference>
<feature type="domain" description="Glycosyl transferase family 1" evidence="1">
    <location>
        <begin position="180"/>
        <end position="345"/>
    </location>
</feature>
<dbReference type="Pfam" id="PF13439">
    <property type="entry name" value="Glyco_transf_4"/>
    <property type="match status" value="1"/>
</dbReference>
<evidence type="ECO:0000259" key="2">
    <source>
        <dbReference type="Pfam" id="PF13439"/>
    </source>
</evidence>
<dbReference type="RefSeq" id="WP_132066920.1">
    <property type="nucleotide sequence ID" value="NZ_SMFN01000017.1"/>
</dbReference>
<dbReference type="PANTHER" id="PTHR45947:SF13">
    <property type="entry name" value="TRANSFERASE"/>
    <property type="match status" value="1"/>
</dbReference>
<gene>
    <name evidence="3" type="ORF">E0F91_13150</name>
</gene>
<protein>
    <submittedName>
        <fullName evidence="3">Glycosyltransferase</fullName>
    </submittedName>
</protein>
<reference evidence="3 4" key="1">
    <citation type="submission" date="2019-03" db="EMBL/GenBank/DDBJ databases">
        <title>Flavobacterium LB-D12 sp. nov., isolated from arctic soil.</title>
        <authorList>
            <person name="Chaudhary D.K."/>
        </authorList>
    </citation>
    <scope>NUCLEOTIDE SEQUENCE [LARGE SCALE GENOMIC DNA]</scope>
    <source>
        <strain evidence="3 4">LB-D12</strain>
    </source>
</reference>
<dbReference type="Pfam" id="PF00534">
    <property type="entry name" value="Glycos_transf_1"/>
    <property type="match status" value="1"/>
</dbReference>
<comment type="caution">
    <text evidence="3">The sequence shown here is derived from an EMBL/GenBank/DDBJ whole genome shotgun (WGS) entry which is preliminary data.</text>
</comment>
<dbReference type="SUPFAM" id="SSF53756">
    <property type="entry name" value="UDP-Glycosyltransferase/glycogen phosphorylase"/>
    <property type="match status" value="1"/>
</dbReference>
<dbReference type="EMBL" id="SMFN01000017">
    <property type="protein sequence ID" value="TDE02033.1"/>
    <property type="molecule type" value="Genomic_DNA"/>
</dbReference>
<accession>A0A4R5CW45</accession>